<dbReference type="EMBL" id="MUYU01000013">
    <property type="protein sequence ID" value="OOS23848.1"/>
    <property type="molecule type" value="Genomic_DNA"/>
</dbReference>
<dbReference type="AlphaFoldDB" id="A0A1T0CND6"/>
<evidence type="ECO:0000313" key="1">
    <source>
        <dbReference type="EMBL" id="OOS23848.1"/>
    </source>
</evidence>
<gene>
    <name evidence="1" type="ORF">B0680_05850</name>
</gene>
<accession>A0A1T0CND6</accession>
<dbReference type="STRING" id="470453.B0680_05850"/>
<name>A0A1T0CND6_9GAMM</name>
<keyword evidence="2" id="KW-1185">Reference proteome</keyword>
<dbReference type="RefSeq" id="WP_078254168.1">
    <property type="nucleotide sequence ID" value="NZ_MUYU01000013.1"/>
</dbReference>
<dbReference type="Proteomes" id="UP000189800">
    <property type="component" value="Unassembled WGS sequence"/>
</dbReference>
<protein>
    <submittedName>
        <fullName evidence="1">Uncharacterized protein</fullName>
    </submittedName>
</protein>
<proteinExistence type="predicted"/>
<reference evidence="1 2" key="1">
    <citation type="submission" date="2017-02" db="EMBL/GenBank/DDBJ databases">
        <title>Draft genome sequence of Moraxella pluranimalium CCUG 54913T type strain.</title>
        <authorList>
            <person name="Salva-Serra F."/>
            <person name="Engstrom-Jakobsson H."/>
            <person name="Thorell K."/>
            <person name="Jaen-Luchoro D."/>
            <person name="Gonzales-Siles L."/>
            <person name="Karlsson R."/>
            <person name="Yazdan S."/>
            <person name="Boulund F."/>
            <person name="Johnning A."/>
            <person name="Engstrand L."/>
            <person name="Kristiansson E."/>
            <person name="Moore E."/>
        </authorList>
    </citation>
    <scope>NUCLEOTIDE SEQUENCE [LARGE SCALE GENOMIC DNA]</scope>
    <source>
        <strain evidence="1 2">CCUG 54913</strain>
    </source>
</reference>
<evidence type="ECO:0000313" key="2">
    <source>
        <dbReference type="Proteomes" id="UP000189800"/>
    </source>
</evidence>
<comment type="caution">
    <text evidence="1">The sequence shown here is derived from an EMBL/GenBank/DDBJ whole genome shotgun (WGS) entry which is preliminary data.</text>
</comment>
<sequence length="63" mass="7172">MNQSEVRISKGDIMQFGEYGVAYEVLESIETNNVLELVKIRILESNIVDECRVLDIVESKKLA</sequence>
<organism evidence="1 2">
    <name type="scientific">Moraxella pluranimalium</name>
    <dbReference type="NCBI Taxonomy" id="470453"/>
    <lineage>
        <taxon>Bacteria</taxon>
        <taxon>Pseudomonadati</taxon>
        <taxon>Pseudomonadota</taxon>
        <taxon>Gammaproteobacteria</taxon>
        <taxon>Moraxellales</taxon>
        <taxon>Moraxellaceae</taxon>
        <taxon>Moraxella</taxon>
    </lineage>
</organism>